<name>A0A520S013_9GAMM</name>
<evidence type="ECO:0000313" key="3">
    <source>
        <dbReference type="Proteomes" id="UP000316199"/>
    </source>
</evidence>
<dbReference type="AlphaFoldDB" id="A0A520S013"/>
<sequence>MWKYKGTQRPDFAIEPKPGQESVWDYPRPPALVSDHRKVEVFSEDGDLIARATSSFRVLETASPPTFYIAPDNLQFSLTPCAGASYCEWKGEASYFSYSNAKIAWRYDGPSERFKQIDGWYSFYASLTRCFLDGEPVQAQRGDFYGGWITHEVVGPFKGDPGTLGW</sequence>
<evidence type="ECO:0000259" key="1">
    <source>
        <dbReference type="Pfam" id="PF04248"/>
    </source>
</evidence>
<dbReference type="Proteomes" id="UP000316199">
    <property type="component" value="Unassembled WGS sequence"/>
</dbReference>
<protein>
    <submittedName>
        <fullName evidence="2">DUF427 domain-containing protein</fullName>
    </submittedName>
</protein>
<dbReference type="InterPro" id="IPR007361">
    <property type="entry name" value="DUF427"/>
</dbReference>
<evidence type="ECO:0000313" key="2">
    <source>
        <dbReference type="EMBL" id="RZO75816.1"/>
    </source>
</evidence>
<organism evidence="2 3">
    <name type="scientific">OM182 bacterium</name>
    <dbReference type="NCBI Taxonomy" id="2510334"/>
    <lineage>
        <taxon>Bacteria</taxon>
        <taxon>Pseudomonadati</taxon>
        <taxon>Pseudomonadota</taxon>
        <taxon>Gammaproteobacteria</taxon>
        <taxon>OMG group</taxon>
        <taxon>OM182 clade</taxon>
    </lineage>
</organism>
<dbReference type="InterPro" id="IPR038694">
    <property type="entry name" value="DUF427_sf"/>
</dbReference>
<dbReference type="EMBL" id="SHAG01000024">
    <property type="protein sequence ID" value="RZO75816.1"/>
    <property type="molecule type" value="Genomic_DNA"/>
</dbReference>
<feature type="domain" description="DUF427" evidence="1">
    <location>
        <begin position="45"/>
        <end position="125"/>
    </location>
</feature>
<dbReference type="Pfam" id="PF04248">
    <property type="entry name" value="NTP_transf_9"/>
    <property type="match status" value="1"/>
</dbReference>
<dbReference type="PANTHER" id="PTHR43058:SF1">
    <property type="entry name" value="DUF427 DOMAIN-CONTAINING PROTEIN"/>
    <property type="match status" value="1"/>
</dbReference>
<dbReference type="PANTHER" id="PTHR43058">
    <property type="entry name" value="SLR0655 PROTEIN"/>
    <property type="match status" value="1"/>
</dbReference>
<accession>A0A520S013</accession>
<reference evidence="2 3" key="1">
    <citation type="submission" date="2019-02" db="EMBL/GenBank/DDBJ databases">
        <title>Prokaryotic population dynamics and viral predation in marine succession experiment using metagenomics: the confinement effect.</title>
        <authorList>
            <person name="Haro-Moreno J.M."/>
            <person name="Rodriguez-Valera F."/>
            <person name="Lopez-Perez M."/>
        </authorList>
    </citation>
    <scope>NUCLEOTIDE SEQUENCE [LARGE SCALE GENOMIC DNA]</scope>
    <source>
        <strain evidence="2">MED-G157</strain>
    </source>
</reference>
<gene>
    <name evidence="2" type="ORF">EVA68_06045</name>
</gene>
<dbReference type="Gene3D" id="2.170.150.40">
    <property type="entry name" value="Domain of unknown function (DUF427)"/>
    <property type="match status" value="1"/>
</dbReference>
<proteinExistence type="predicted"/>
<comment type="caution">
    <text evidence="2">The sequence shown here is derived from an EMBL/GenBank/DDBJ whole genome shotgun (WGS) entry which is preliminary data.</text>
</comment>